<gene>
    <name evidence="2" type="ORF">FYJ83_16435</name>
</gene>
<feature type="domain" description="Integrase catalytic" evidence="1">
    <location>
        <begin position="36"/>
        <end position="67"/>
    </location>
</feature>
<dbReference type="Proteomes" id="UP000469523">
    <property type="component" value="Unassembled WGS sequence"/>
</dbReference>
<accession>A0A6N7XLT4</accession>
<evidence type="ECO:0000313" key="2">
    <source>
        <dbReference type="EMBL" id="MSU03051.1"/>
    </source>
</evidence>
<name>A0A6N7XLT4_9FIRM</name>
<keyword evidence="3" id="KW-1185">Reference proteome</keyword>
<comment type="caution">
    <text evidence="2">The sequence shown here is derived from an EMBL/GenBank/DDBJ whole genome shotgun (WGS) entry which is preliminary data.</text>
</comment>
<protein>
    <submittedName>
        <fullName evidence="2">IS3 family transposase</fullName>
    </submittedName>
</protein>
<dbReference type="GO" id="GO:0015074">
    <property type="term" value="P:DNA integration"/>
    <property type="evidence" value="ECO:0007669"/>
    <property type="project" value="InterPro"/>
</dbReference>
<dbReference type="AlphaFoldDB" id="A0A6N7XLT4"/>
<dbReference type="InterPro" id="IPR012337">
    <property type="entry name" value="RNaseH-like_sf"/>
</dbReference>
<evidence type="ECO:0000259" key="1">
    <source>
        <dbReference type="Pfam" id="PF13333"/>
    </source>
</evidence>
<dbReference type="EMBL" id="VUNQ01000052">
    <property type="protein sequence ID" value="MSU03051.1"/>
    <property type="molecule type" value="Genomic_DNA"/>
</dbReference>
<proteinExistence type="predicted"/>
<reference evidence="2 3" key="1">
    <citation type="submission" date="2019-09" db="EMBL/GenBank/DDBJ databases">
        <title>In-depth cultivation of the pig gut microbiome towards novel bacterial diversity and tailored functional studies.</title>
        <authorList>
            <person name="Wylensek D."/>
            <person name="Hitch T.C.A."/>
            <person name="Clavel T."/>
        </authorList>
    </citation>
    <scope>NUCLEOTIDE SEQUENCE [LARGE SCALE GENOMIC DNA]</scope>
    <source>
        <strain evidence="2 3">WCA3-693-APC-4?</strain>
    </source>
</reference>
<dbReference type="InterPro" id="IPR001584">
    <property type="entry name" value="Integrase_cat-core"/>
</dbReference>
<dbReference type="SUPFAM" id="SSF53098">
    <property type="entry name" value="Ribonuclease H-like"/>
    <property type="match status" value="1"/>
</dbReference>
<sequence>MKITCKHTLNCTIIKSFKIRRSLSSKGNLYDNAVNEATNKILKTEFLYQKKIETLEQLQLELSEYIY</sequence>
<evidence type="ECO:0000313" key="3">
    <source>
        <dbReference type="Proteomes" id="UP000469523"/>
    </source>
</evidence>
<dbReference type="Pfam" id="PF13333">
    <property type="entry name" value="rve_2"/>
    <property type="match status" value="1"/>
</dbReference>
<organism evidence="2 3">
    <name type="scientific">Tissierella pigra</name>
    <dbReference type="NCBI Taxonomy" id="2607614"/>
    <lineage>
        <taxon>Bacteria</taxon>
        <taxon>Bacillati</taxon>
        <taxon>Bacillota</taxon>
        <taxon>Tissierellia</taxon>
        <taxon>Tissierellales</taxon>
        <taxon>Tissierellaceae</taxon>
        <taxon>Tissierella</taxon>
    </lineage>
</organism>